<name>V6F442_MAGGM</name>
<evidence type="ECO:0000313" key="1">
    <source>
        <dbReference type="EMBL" id="CDL00265.1"/>
    </source>
</evidence>
<accession>V6F442</accession>
<protein>
    <submittedName>
        <fullName evidence="1">Uncharacterized protein</fullName>
    </submittedName>
</protein>
<proteinExistence type="predicted"/>
<reference evidence="1 2" key="1">
    <citation type="journal article" date="2014" name="Genome Announc.">
        <title>Complete genome sequence of Magnetospirillum gryphiswaldense MSR-1.</title>
        <authorList>
            <person name="Wang X."/>
            <person name="Wang Q."/>
            <person name="Zhang W."/>
            <person name="Wang Y."/>
            <person name="Li L."/>
            <person name="Wen T."/>
            <person name="Zhang T."/>
            <person name="Zhang Y."/>
            <person name="Xu J."/>
            <person name="Hu J."/>
            <person name="Li S."/>
            <person name="Liu L."/>
            <person name="Liu J."/>
            <person name="Jiang W."/>
            <person name="Tian J."/>
            <person name="Li Y."/>
            <person name="Schuler D."/>
            <person name="Wang L."/>
            <person name="Li J."/>
        </authorList>
    </citation>
    <scope>NUCLEOTIDE SEQUENCE [LARGE SCALE GENOMIC DNA]</scope>
    <source>
        <strain evidence="2">DSM 6361 / JCM 21280 / NBRC 15271 / MSR-1</strain>
    </source>
</reference>
<gene>
    <name evidence="1" type="ordered locus">MGMSRv2__3050</name>
</gene>
<dbReference type="Proteomes" id="UP000018922">
    <property type="component" value="Chromosome I"/>
</dbReference>
<keyword evidence="2" id="KW-1185">Reference proteome</keyword>
<dbReference type="HOGENOM" id="CLU_2494169_0_0_5"/>
<dbReference type="EMBL" id="HG794546">
    <property type="protein sequence ID" value="CDL00265.1"/>
    <property type="molecule type" value="Genomic_DNA"/>
</dbReference>
<sequence length="86" mass="9771">MYVYLSLLNINSVVWRPCVDKNSLKRYIRTYVLHLDLQGIAVGQKPEAAMRVKGEPEQQLTGNGVFRLPWKPKPVLVELGMDGCVE</sequence>
<evidence type="ECO:0000313" key="2">
    <source>
        <dbReference type="Proteomes" id="UP000018922"/>
    </source>
</evidence>
<organism evidence="1 2">
    <name type="scientific">Magnetospirillum gryphiswaldense (strain DSM 6361 / JCM 21280 / NBRC 15271 / MSR-1)</name>
    <dbReference type="NCBI Taxonomy" id="431944"/>
    <lineage>
        <taxon>Bacteria</taxon>
        <taxon>Pseudomonadati</taxon>
        <taxon>Pseudomonadota</taxon>
        <taxon>Alphaproteobacteria</taxon>
        <taxon>Rhodospirillales</taxon>
        <taxon>Rhodospirillaceae</taxon>
        <taxon>Magnetospirillum</taxon>
    </lineage>
</organism>
<dbReference type="AlphaFoldDB" id="V6F442"/>
<dbReference type="KEGG" id="mgy:MGMSRv2__3050"/>